<evidence type="ECO:0000313" key="2">
    <source>
        <dbReference type="EMBL" id="AFJ69227.1"/>
    </source>
</evidence>
<dbReference type="InterPro" id="IPR011990">
    <property type="entry name" value="TPR-like_helical_dom_sf"/>
</dbReference>
<accession>I2CQP4</accession>
<dbReference type="EMBL" id="JU980164">
    <property type="protein sequence ID" value="AFJ69227.1"/>
    <property type="molecule type" value="mRNA"/>
</dbReference>
<sequence>MAWQDQVRKAQAGGPCATVDPGRRLLEADVADVRAMGKEDVELESIQALCEAGRLDEAIERIGTEAALRGGKPRPSVVNMAMEYAVVVHRDVAAAKKILEIPGAGSRAFYNRALRVAAAAARWGTVASLLKKMRINGIVSDAETYLQLMTGSAEAKSLTRVQRYHYQMQQEGLTCRPDHAQILMSFYNQMAKYSVSLLVFQALEPGEGGNKDPAVARLALEACGRSGLWEDGEEIVRDMEWSREDKEVRGWLLEAKARAGNQVEDVAGAVKAMGKEVDEPAANALLRAYQVAGNVEAAMETLRSMEDGTLGVSPSPASYELVMVTLAESGRPGWEMEAVSLFSRQNPPTAEGFRVALRGLYRAGRHAEALRLLATVGATCNVDPDDGLLKAGMKAAMGLGEEEALPLLRAALTEAGGA</sequence>
<protein>
    <submittedName>
        <fullName evidence="2">Pentatricopeptide repeat-containing protein</fullName>
    </submittedName>
</protein>
<dbReference type="Pfam" id="PF01535">
    <property type="entry name" value="PPR"/>
    <property type="match status" value="1"/>
</dbReference>
<dbReference type="Gene3D" id="1.25.40.10">
    <property type="entry name" value="Tetratricopeptide repeat domain"/>
    <property type="match status" value="2"/>
</dbReference>
<dbReference type="GO" id="GO:0009507">
    <property type="term" value="C:chloroplast"/>
    <property type="evidence" value="ECO:0007669"/>
    <property type="project" value="TreeGrafter"/>
</dbReference>
<organism evidence="2">
    <name type="scientific">Nannochloropsis gaditana (strain CCMP526)</name>
    <name type="common">Green microalga</name>
    <name type="synonym">Microchloropsis gaditana</name>
    <dbReference type="NCBI Taxonomy" id="1093141"/>
    <lineage>
        <taxon>Eukaryota</taxon>
        <taxon>Sar</taxon>
        <taxon>Stramenopiles</taxon>
        <taxon>Ochrophyta</taxon>
        <taxon>Eustigmatophyceae</taxon>
        <taxon>Eustigmatales</taxon>
        <taxon>Monodopsidaceae</taxon>
        <taxon>Nannochloropsis</taxon>
    </lineage>
</organism>
<dbReference type="InterPro" id="IPR002885">
    <property type="entry name" value="PPR_rpt"/>
</dbReference>
<gene>
    <name evidence="2" type="ORF">NGATSA_3002500</name>
</gene>
<dbReference type="GO" id="GO:0003729">
    <property type="term" value="F:mRNA binding"/>
    <property type="evidence" value="ECO:0007669"/>
    <property type="project" value="TreeGrafter"/>
</dbReference>
<proteinExistence type="evidence at transcript level"/>
<dbReference type="PANTHER" id="PTHR47932:SF41">
    <property type="entry name" value="LARGE RIBOSOMAL SUBUNIT PROTEIN ML102 (RPPR5)"/>
    <property type="match status" value="1"/>
</dbReference>
<name>I2CQP4_NANGC</name>
<reference evidence="2" key="2">
    <citation type="journal article" date="2012" name="Nat. Commun.">
        <title>Draft genome sequence and genetic transformation of the oleaginous alga Nannochloropis gaditana.</title>
        <authorList>
            <person name="Radakovits R."/>
            <person name="Jinkerson R.E."/>
            <person name="Fuerstenberg S.I."/>
            <person name="Tae H."/>
            <person name="Settlage R.E."/>
            <person name="Boore J.L."/>
            <person name="Posewitz M.C."/>
        </authorList>
    </citation>
    <scope>NUCLEOTIDE SEQUENCE</scope>
    <source>
        <strain evidence="2">CCMP526</strain>
    </source>
</reference>
<evidence type="ECO:0000256" key="1">
    <source>
        <dbReference type="ARBA" id="ARBA00022737"/>
    </source>
</evidence>
<keyword evidence="1" id="KW-0677">Repeat</keyword>
<dbReference type="AlphaFoldDB" id="I2CQP4"/>
<dbReference type="Pfam" id="PF13812">
    <property type="entry name" value="PPR_3"/>
    <property type="match status" value="1"/>
</dbReference>
<dbReference type="PANTHER" id="PTHR47932">
    <property type="entry name" value="ATPASE EXPRESSION PROTEIN 3"/>
    <property type="match status" value="1"/>
</dbReference>
<reference evidence="2" key="1">
    <citation type="journal article" date="2012" name="Bioengineered">
        <title>Additional insights into the genome of the oleaginous model alga Nannochloropsis gaditana.</title>
        <authorList>
            <person name="Jinkerson R.E."/>
            <person name="Radakovits R."/>
            <person name="Posewitz M.C."/>
        </authorList>
    </citation>
    <scope>NUCLEOTIDE SEQUENCE</scope>
    <source>
        <strain evidence="2">CCMP526</strain>
    </source>
</reference>